<feature type="compositionally biased region" description="Gly residues" evidence="1">
    <location>
        <begin position="160"/>
        <end position="183"/>
    </location>
</feature>
<feature type="chain" id="PRO_5003316556" evidence="2">
    <location>
        <begin position="24"/>
        <end position="268"/>
    </location>
</feature>
<sequence length="268" mass="26042">MMIRTLLPLLFAAAIVTAPPVLAQEPVVDDAAEFMSEDFDPKVMTLTGPANLRELADRAGYDGDPTADYLFVVPQGVNILGSPGGKGGRNDGGPALVSGSWPDGVEIWLFVRGHVYGGGGRGGNGGVIPVPTDGGRGGDAVVAQAPMTIVVLKTGSIKAGGGGGAGADGAPGLGGSGGGGGFPNGEPGQPGSPGPASGEFRSGDWGKPGTPGGGGRGGSRGIPGGRGGDTAMPGESANRVGGAPGNAVRLNGVEVTVLNGGQMYGEAY</sequence>
<dbReference type="RefSeq" id="WP_006270889.1">
    <property type="nucleotide sequence ID" value="NZ_GL883077.1"/>
</dbReference>
<evidence type="ECO:0000256" key="2">
    <source>
        <dbReference type="SAM" id="SignalP"/>
    </source>
</evidence>
<feature type="region of interest" description="Disordered" evidence="1">
    <location>
        <begin position="160"/>
        <end position="247"/>
    </location>
</feature>
<evidence type="ECO:0000313" key="4">
    <source>
        <dbReference type="Proteomes" id="UP000006512"/>
    </source>
</evidence>
<evidence type="ECO:0000313" key="3">
    <source>
        <dbReference type="EMBL" id="EGF91726.1"/>
    </source>
</evidence>
<keyword evidence="4" id="KW-1185">Reference proteome</keyword>
<gene>
    <name evidence="3" type="ORF">ABI_01560</name>
</gene>
<dbReference type="eggNOG" id="ENOG5033A6V">
    <property type="taxonomic scope" value="Bacteria"/>
</dbReference>
<dbReference type="OrthoDB" id="7172716at2"/>
<organism evidence="3 4">
    <name type="scientific">Asticcacaulis biprosthecium C19</name>
    <dbReference type="NCBI Taxonomy" id="715226"/>
    <lineage>
        <taxon>Bacteria</taxon>
        <taxon>Pseudomonadati</taxon>
        <taxon>Pseudomonadota</taxon>
        <taxon>Alphaproteobacteria</taxon>
        <taxon>Caulobacterales</taxon>
        <taxon>Caulobacteraceae</taxon>
        <taxon>Asticcacaulis</taxon>
    </lineage>
</organism>
<feature type="signal peptide" evidence="2">
    <location>
        <begin position="1"/>
        <end position="23"/>
    </location>
</feature>
<protein>
    <submittedName>
        <fullName evidence="3">PE-PGRS family protein</fullName>
    </submittedName>
</protein>
<proteinExistence type="predicted"/>
<dbReference type="HOGENOM" id="CLU_1036855_0_0_5"/>
<feature type="compositionally biased region" description="Gly residues" evidence="1">
    <location>
        <begin position="209"/>
        <end position="228"/>
    </location>
</feature>
<reference evidence="4" key="1">
    <citation type="submission" date="2011-03" db="EMBL/GenBank/DDBJ databases">
        <title>Draft genome sequence of Brevundimonas diminuta.</title>
        <authorList>
            <person name="Brown P.J.B."/>
            <person name="Buechlein A."/>
            <person name="Hemmerich C."/>
            <person name="Brun Y.V."/>
        </authorList>
    </citation>
    <scope>NUCLEOTIDE SEQUENCE [LARGE SCALE GENOMIC DNA]</scope>
    <source>
        <strain evidence="4">C19</strain>
    </source>
</reference>
<dbReference type="AlphaFoldDB" id="F4QI88"/>
<accession>F4QI88</accession>
<dbReference type="Proteomes" id="UP000006512">
    <property type="component" value="Unassembled WGS sequence"/>
</dbReference>
<dbReference type="EMBL" id="GL883077">
    <property type="protein sequence ID" value="EGF91726.1"/>
    <property type="molecule type" value="Genomic_DNA"/>
</dbReference>
<feature type="compositionally biased region" description="Low complexity" evidence="1">
    <location>
        <begin position="184"/>
        <end position="208"/>
    </location>
</feature>
<keyword evidence="2" id="KW-0732">Signal</keyword>
<evidence type="ECO:0000256" key="1">
    <source>
        <dbReference type="SAM" id="MobiDB-lite"/>
    </source>
</evidence>
<name>F4QI88_9CAUL</name>